<feature type="domain" description="DNA methylase N-4/N-6" evidence="5">
    <location>
        <begin position="63"/>
        <end position="287"/>
    </location>
</feature>
<dbReference type="Proteomes" id="UP000178892">
    <property type="component" value="Unassembled WGS sequence"/>
</dbReference>
<comment type="caution">
    <text evidence="6">The sequence shown here is derived from an EMBL/GenBank/DDBJ whole genome shotgun (WGS) entry which is preliminary data.</text>
</comment>
<keyword evidence="3" id="KW-0808">Transferase</keyword>
<protein>
    <recommendedName>
        <fullName evidence="4">Methyltransferase</fullName>
        <ecNumber evidence="4">2.1.1.-</ecNumber>
    </recommendedName>
</protein>
<dbReference type="GO" id="GO:0008170">
    <property type="term" value="F:N-methyltransferase activity"/>
    <property type="evidence" value="ECO:0007669"/>
    <property type="project" value="InterPro"/>
</dbReference>
<evidence type="ECO:0000259" key="5">
    <source>
        <dbReference type="Pfam" id="PF01555"/>
    </source>
</evidence>
<dbReference type="Gene3D" id="3.40.50.150">
    <property type="entry name" value="Vaccinia Virus protein VP39"/>
    <property type="match status" value="1"/>
</dbReference>
<dbReference type="InterPro" id="IPR029063">
    <property type="entry name" value="SAM-dependent_MTases_sf"/>
</dbReference>
<evidence type="ECO:0000313" key="6">
    <source>
        <dbReference type="EMBL" id="OGE81155.1"/>
    </source>
</evidence>
<dbReference type="EMBL" id="MFEL01000010">
    <property type="protein sequence ID" value="OGE81155.1"/>
    <property type="molecule type" value="Genomic_DNA"/>
</dbReference>
<dbReference type="GO" id="GO:0032259">
    <property type="term" value="P:methylation"/>
    <property type="evidence" value="ECO:0007669"/>
    <property type="project" value="UniProtKB-KW"/>
</dbReference>
<dbReference type="InterPro" id="IPR001091">
    <property type="entry name" value="RM_Methyltransferase"/>
</dbReference>
<evidence type="ECO:0000256" key="4">
    <source>
        <dbReference type="RuleBase" id="RU362026"/>
    </source>
</evidence>
<dbReference type="Pfam" id="PF01555">
    <property type="entry name" value="N6_N4_Mtase"/>
    <property type="match status" value="1"/>
</dbReference>
<dbReference type="PRINTS" id="PR00508">
    <property type="entry name" value="S21N4MTFRASE"/>
</dbReference>
<dbReference type="PANTHER" id="PTHR13370:SF3">
    <property type="entry name" value="TRNA (GUANINE(10)-N2)-METHYLTRANSFERASE HOMOLOG"/>
    <property type="match status" value="1"/>
</dbReference>
<dbReference type="SUPFAM" id="SSF53335">
    <property type="entry name" value="S-adenosyl-L-methionine-dependent methyltransferases"/>
    <property type="match status" value="1"/>
</dbReference>
<evidence type="ECO:0000256" key="3">
    <source>
        <dbReference type="ARBA" id="ARBA00022679"/>
    </source>
</evidence>
<accession>A0A1F5NU05</accession>
<dbReference type="GO" id="GO:0009007">
    <property type="term" value="F:site-specific DNA-methyltransferase (adenine-specific) activity"/>
    <property type="evidence" value="ECO:0007669"/>
    <property type="project" value="TreeGrafter"/>
</dbReference>
<dbReference type="InterPro" id="IPR002052">
    <property type="entry name" value="DNA_methylase_N6_adenine_CS"/>
</dbReference>
<dbReference type="InterPro" id="IPR002941">
    <property type="entry name" value="DNA_methylase_N4/N6"/>
</dbReference>
<dbReference type="GO" id="GO:0003677">
    <property type="term" value="F:DNA binding"/>
    <property type="evidence" value="ECO:0007669"/>
    <property type="project" value="InterPro"/>
</dbReference>
<dbReference type="AlphaFoldDB" id="A0A1F5NU05"/>
<organism evidence="6 7">
    <name type="scientific">Candidatus Doudnabacteria bacterium RIFCSPHIGHO2_01_FULL_46_24</name>
    <dbReference type="NCBI Taxonomy" id="1817825"/>
    <lineage>
        <taxon>Bacteria</taxon>
        <taxon>Candidatus Doudnaibacteriota</taxon>
    </lineage>
</organism>
<evidence type="ECO:0000313" key="7">
    <source>
        <dbReference type="Proteomes" id="UP000178892"/>
    </source>
</evidence>
<dbReference type="STRING" id="1817825.A2720_01275"/>
<sequence>MNEISQKQRAPRNRTMTLSDEDISMLKQRLIKLDKPASLNEIENKTIHQNIFEALEHLPDKFVDLVFVDPPYNLNKTFNLTSFKAMESEKYEEWLDSWVQKIIRLLKPHASIYICGDWKSSGAILNVAKKYFQIQNRITFEREKGRGAKSNWKNCSEDIWFCTLSDDYHFDVEAVKMKRKVIAPYKDENGKPKDWEDNGDGKYRITHPSNVWTDIAIPFWSMPENTDHPTQKPEKLVAKIILASSRPNDVVFDPFLGSGTTSVVAHKLGRKYVGIDIDELYCCLAEKRLENARQNKIIQGYSDGVFWERNTLNEQMNGNGKKDQEKSGNLFNSKLL</sequence>
<name>A0A1F5NU05_9BACT</name>
<comment type="similarity">
    <text evidence="1 4">Belongs to the N(4)/N(6)-methyltransferase family.</text>
</comment>
<evidence type="ECO:0000256" key="1">
    <source>
        <dbReference type="ARBA" id="ARBA00006594"/>
    </source>
</evidence>
<dbReference type="GO" id="GO:0005737">
    <property type="term" value="C:cytoplasm"/>
    <property type="evidence" value="ECO:0007669"/>
    <property type="project" value="TreeGrafter"/>
</dbReference>
<keyword evidence="2 6" id="KW-0489">Methyltransferase</keyword>
<dbReference type="EC" id="2.1.1.-" evidence="4"/>
<proteinExistence type="inferred from homology"/>
<gene>
    <name evidence="6" type="ORF">A2720_01275</name>
</gene>
<evidence type="ECO:0000256" key="2">
    <source>
        <dbReference type="ARBA" id="ARBA00022603"/>
    </source>
</evidence>
<dbReference type="PROSITE" id="PS00092">
    <property type="entry name" value="N6_MTASE"/>
    <property type="match status" value="1"/>
</dbReference>
<dbReference type="PANTHER" id="PTHR13370">
    <property type="entry name" value="RNA METHYLASE-RELATED"/>
    <property type="match status" value="1"/>
</dbReference>
<reference evidence="6 7" key="1">
    <citation type="journal article" date="2016" name="Nat. Commun.">
        <title>Thousands of microbial genomes shed light on interconnected biogeochemical processes in an aquifer system.</title>
        <authorList>
            <person name="Anantharaman K."/>
            <person name="Brown C.T."/>
            <person name="Hug L.A."/>
            <person name="Sharon I."/>
            <person name="Castelle C.J."/>
            <person name="Probst A.J."/>
            <person name="Thomas B.C."/>
            <person name="Singh A."/>
            <person name="Wilkins M.J."/>
            <person name="Karaoz U."/>
            <person name="Brodie E.L."/>
            <person name="Williams K.H."/>
            <person name="Hubbard S.S."/>
            <person name="Banfield J.F."/>
        </authorList>
    </citation>
    <scope>NUCLEOTIDE SEQUENCE [LARGE SCALE GENOMIC DNA]</scope>
</reference>